<keyword evidence="1" id="KW-0472">Membrane</keyword>
<evidence type="ECO:0000256" key="1">
    <source>
        <dbReference type="SAM" id="Phobius"/>
    </source>
</evidence>
<feature type="transmembrane region" description="Helical" evidence="1">
    <location>
        <begin position="149"/>
        <end position="165"/>
    </location>
</feature>
<dbReference type="AlphaFoldDB" id="A0AAD8J2V9"/>
<name>A0AAD8J2V9_9APIA</name>
<evidence type="ECO:0000313" key="3">
    <source>
        <dbReference type="Proteomes" id="UP001237642"/>
    </source>
</evidence>
<gene>
    <name evidence="2" type="ORF">POM88_006124</name>
</gene>
<feature type="transmembrane region" description="Helical" evidence="1">
    <location>
        <begin position="81"/>
        <end position="114"/>
    </location>
</feature>
<dbReference type="Proteomes" id="UP001237642">
    <property type="component" value="Unassembled WGS sequence"/>
</dbReference>
<accession>A0AAD8J2V9</accession>
<sequence length="166" mass="18479">MAAVYTEQEQTKTPSACTSQPQTLIIRIMSRRRTWAFLLIFVVTILLSSSWNLLKSIFSWYESSVSTSPNSFVWPAIYASMAVGLIFGLLAMVAALVVVVPETFILWITVLVLLNFCGKPRKALVVEGKKLTEEITCVVFKVLIREGKFVAAVCAVLGYFALVMNF</sequence>
<keyword evidence="1" id="KW-1133">Transmembrane helix</keyword>
<organism evidence="2 3">
    <name type="scientific">Heracleum sosnowskyi</name>
    <dbReference type="NCBI Taxonomy" id="360622"/>
    <lineage>
        <taxon>Eukaryota</taxon>
        <taxon>Viridiplantae</taxon>
        <taxon>Streptophyta</taxon>
        <taxon>Embryophyta</taxon>
        <taxon>Tracheophyta</taxon>
        <taxon>Spermatophyta</taxon>
        <taxon>Magnoliopsida</taxon>
        <taxon>eudicotyledons</taxon>
        <taxon>Gunneridae</taxon>
        <taxon>Pentapetalae</taxon>
        <taxon>asterids</taxon>
        <taxon>campanulids</taxon>
        <taxon>Apiales</taxon>
        <taxon>Apiaceae</taxon>
        <taxon>Apioideae</taxon>
        <taxon>apioid superclade</taxon>
        <taxon>Tordylieae</taxon>
        <taxon>Tordyliinae</taxon>
        <taxon>Heracleum</taxon>
    </lineage>
</organism>
<feature type="transmembrane region" description="Helical" evidence="1">
    <location>
        <begin position="35"/>
        <end position="61"/>
    </location>
</feature>
<evidence type="ECO:0000313" key="2">
    <source>
        <dbReference type="EMBL" id="KAK1396261.1"/>
    </source>
</evidence>
<proteinExistence type="predicted"/>
<keyword evidence="1" id="KW-0812">Transmembrane</keyword>
<reference evidence="2" key="2">
    <citation type="submission" date="2023-05" db="EMBL/GenBank/DDBJ databases">
        <authorList>
            <person name="Schelkunov M.I."/>
        </authorList>
    </citation>
    <scope>NUCLEOTIDE SEQUENCE</scope>
    <source>
        <strain evidence="2">Hsosn_3</strain>
        <tissue evidence="2">Leaf</tissue>
    </source>
</reference>
<reference evidence="2" key="1">
    <citation type="submission" date="2023-02" db="EMBL/GenBank/DDBJ databases">
        <title>Genome of toxic invasive species Heracleum sosnowskyi carries increased number of genes despite the absence of recent whole-genome duplications.</title>
        <authorList>
            <person name="Schelkunov M."/>
            <person name="Shtratnikova V."/>
            <person name="Makarenko M."/>
            <person name="Klepikova A."/>
            <person name="Omelchenko D."/>
            <person name="Novikova G."/>
            <person name="Obukhova E."/>
            <person name="Bogdanov V."/>
            <person name="Penin A."/>
            <person name="Logacheva M."/>
        </authorList>
    </citation>
    <scope>NUCLEOTIDE SEQUENCE</scope>
    <source>
        <strain evidence="2">Hsosn_3</strain>
        <tissue evidence="2">Leaf</tissue>
    </source>
</reference>
<dbReference type="PANTHER" id="PTHR34656">
    <property type="entry name" value="PYRROLINE-5-CARBOXYLATE REDUCTASE"/>
    <property type="match status" value="1"/>
</dbReference>
<keyword evidence="3" id="KW-1185">Reference proteome</keyword>
<protein>
    <submittedName>
        <fullName evidence="2">Thioredoxin M-type</fullName>
    </submittedName>
</protein>
<comment type="caution">
    <text evidence="2">The sequence shown here is derived from an EMBL/GenBank/DDBJ whole genome shotgun (WGS) entry which is preliminary data.</text>
</comment>
<dbReference type="EMBL" id="JAUIZM010000002">
    <property type="protein sequence ID" value="KAK1396261.1"/>
    <property type="molecule type" value="Genomic_DNA"/>
</dbReference>
<dbReference type="PANTHER" id="PTHR34656:SF1">
    <property type="entry name" value="PYRROLINE-5-CARBOXYLATE REDUCTASE"/>
    <property type="match status" value="1"/>
</dbReference>